<feature type="transmembrane region" description="Helical" evidence="1">
    <location>
        <begin position="37"/>
        <end position="55"/>
    </location>
</feature>
<dbReference type="FunCoup" id="K0KKH3">
    <property type="interactions" value="57"/>
</dbReference>
<dbReference type="eggNOG" id="ENOG502QRC6">
    <property type="taxonomic scope" value="Eukaryota"/>
</dbReference>
<dbReference type="HOGENOM" id="CLU_101860_0_0_1"/>
<dbReference type="Proteomes" id="UP000009328">
    <property type="component" value="Unassembled WGS sequence"/>
</dbReference>
<keyword evidence="3" id="KW-1185">Reference proteome</keyword>
<organism evidence="2 3">
    <name type="scientific">Wickerhamomyces ciferrii (strain ATCC 14091 / BCRC 22168 / CBS 111 / JCM 3599 / NBRC 0793 / NRRL Y-1031 F-60-10)</name>
    <name type="common">Yeast</name>
    <name type="synonym">Pichia ciferrii</name>
    <dbReference type="NCBI Taxonomy" id="1206466"/>
    <lineage>
        <taxon>Eukaryota</taxon>
        <taxon>Fungi</taxon>
        <taxon>Dikarya</taxon>
        <taxon>Ascomycota</taxon>
        <taxon>Saccharomycotina</taxon>
        <taxon>Saccharomycetes</taxon>
        <taxon>Phaffomycetales</taxon>
        <taxon>Wickerhamomycetaceae</taxon>
        <taxon>Wickerhamomyces</taxon>
    </lineage>
</organism>
<proteinExistence type="predicted"/>
<gene>
    <name evidence="2" type="ORF">BN7_3021</name>
</gene>
<keyword evidence="1" id="KW-0472">Membrane</keyword>
<protein>
    <recommendedName>
        <fullName evidence="4">Ubiquitin-like domain-containing protein</fullName>
    </recommendedName>
</protein>
<evidence type="ECO:0008006" key="4">
    <source>
        <dbReference type="Google" id="ProtNLM"/>
    </source>
</evidence>
<keyword evidence="1" id="KW-1133">Transmembrane helix</keyword>
<keyword evidence="1" id="KW-0812">Transmembrane</keyword>
<accession>K0KKH3</accession>
<dbReference type="InParanoid" id="K0KKH3"/>
<evidence type="ECO:0000313" key="2">
    <source>
        <dbReference type="EMBL" id="CCH43471.1"/>
    </source>
</evidence>
<reference evidence="2 3" key="1">
    <citation type="journal article" date="2012" name="Eukaryot. Cell">
        <title>Draft genome sequence of Wickerhamomyces ciferrii NRRL Y-1031 F-60-10.</title>
        <authorList>
            <person name="Schneider J."/>
            <person name="Andrea H."/>
            <person name="Blom J."/>
            <person name="Jaenicke S."/>
            <person name="Ruckert C."/>
            <person name="Schorsch C."/>
            <person name="Szczepanowski R."/>
            <person name="Farwick M."/>
            <person name="Goesmann A."/>
            <person name="Puhler A."/>
            <person name="Schaffer S."/>
            <person name="Tauch A."/>
            <person name="Kohler T."/>
            <person name="Brinkrolf K."/>
        </authorList>
    </citation>
    <scope>NUCLEOTIDE SEQUENCE [LARGE SCALE GENOMIC DNA]</scope>
    <source>
        <strain evidence="3">ATCC 14091 / BCRC 22168 / CBS 111 / JCM 3599 / NBRC 0793 / NRRL Y-1031 F-60-10</strain>
    </source>
</reference>
<sequence>MSFIIAWYNKIESIIISILSSTEFSNHHLNNEISKKITVWAIIILVLILIYKLIFQIGVNFQLWELPGKEFFIDKPVHCAHVYVDGYVITNGEINNKIILSKPLNYHLEFTIEDFENNKDPELGCTLEFTRKKLYFLFKDSSIFQEKLSLKQQENYKINDVLVYHKNKLLKDDNKALCLLGVETGNRLKVYYNLI</sequence>
<evidence type="ECO:0000313" key="3">
    <source>
        <dbReference type="Proteomes" id="UP000009328"/>
    </source>
</evidence>
<comment type="caution">
    <text evidence="2">The sequence shown here is derived from an EMBL/GenBank/DDBJ whole genome shotgun (WGS) entry which is preliminary data.</text>
</comment>
<dbReference type="EMBL" id="CAIF01000080">
    <property type="protein sequence ID" value="CCH43471.1"/>
    <property type="molecule type" value="Genomic_DNA"/>
</dbReference>
<dbReference type="AlphaFoldDB" id="K0KKH3"/>
<name>K0KKH3_WICCF</name>
<evidence type="ECO:0000256" key="1">
    <source>
        <dbReference type="SAM" id="Phobius"/>
    </source>
</evidence>